<reference evidence="4" key="2">
    <citation type="submission" date="2020-11" db="EMBL/GenBank/DDBJ databases">
        <authorList>
            <person name="McCartney M.A."/>
            <person name="Auch B."/>
            <person name="Kono T."/>
            <person name="Mallez S."/>
            <person name="Becker A."/>
            <person name="Gohl D.M."/>
            <person name="Silverstein K.A.T."/>
            <person name="Koren S."/>
            <person name="Bechman K.B."/>
            <person name="Herman A."/>
            <person name="Abrahante J.E."/>
            <person name="Garbe J."/>
        </authorList>
    </citation>
    <scope>NUCLEOTIDE SEQUENCE</scope>
    <source>
        <strain evidence="4">Duluth1</strain>
        <tissue evidence="4">Whole animal</tissue>
    </source>
</reference>
<name>A0A9D4I591_DREPO</name>
<feature type="domain" description="Protein kinase" evidence="3">
    <location>
        <begin position="1"/>
        <end position="127"/>
    </location>
</feature>
<dbReference type="InterPro" id="IPR011009">
    <property type="entry name" value="Kinase-like_dom_sf"/>
</dbReference>
<organism evidence="4 5">
    <name type="scientific">Dreissena polymorpha</name>
    <name type="common">Zebra mussel</name>
    <name type="synonym">Mytilus polymorpha</name>
    <dbReference type="NCBI Taxonomy" id="45954"/>
    <lineage>
        <taxon>Eukaryota</taxon>
        <taxon>Metazoa</taxon>
        <taxon>Spiralia</taxon>
        <taxon>Lophotrochozoa</taxon>
        <taxon>Mollusca</taxon>
        <taxon>Bivalvia</taxon>
        <taxon>Autobranchia</taxon>
        <taxon>Heteroconchia</taxon>
        <taxon>Euheterodonta</taxon>
        <taxon>Imparidentia</taxon>
        <taxon>Neoheterodontei</taxon>
        <taxon>Myida</taxon>
        <taxon>Dreissenoidea</taxon>
        <taxon>Dreissenidae</taxon>
        <taxon>Dreissena</taxon>
    </lineage>
</organism>
<accession>A0A9D4I591</accession>
<proteinExistence type="predicted"/>
<dbReference type="Proteomes" id="UP000828390">
    <property type="component" value="Unassembled WGS sequence"/>
</dbReference>
<dbReference type="GO" id="GO:0004674">
    <property type="term" value="F:protein serine/threonine kinase activity"/>
    <property type="evidence" value="ECO:0007669"/>
    <property type="project" value="TreeGrafter"/>
</dbReference>
<dbReference type="GO" id="GO:0005829">
    <property type="term" value="C:cytosol"/>
    <property type="evidence" value="ECO:0007669"/>
    <property type="project" value="TreeGrafter"/>
</dbReference>
<protein>
    <recommendedName>
        <fullName evidence="3">Protein kinase domain-containing protein</fullName>
    </recommendedName>
</protein>
<evidence type="ECO:0000313" key="5">
    <source>
        <dbReference type="Proteomes" id="UP000828390"/>
    </source>
</evidence>
<reference evidence="4" key="1">
    <citation type="journal article" date="2019" name="bioRxiv">
        <title>The Genome of the Zebra Mussel, Dreissena polymorpha: A Resource for Invasive Species Research.</title>
        <authorList>
            <person name="McCartney M.A."/>
            <person name="Auch B."/>
            <person name="Kono T."/>
            <person name="Mallez S."/>
            <person name="Zhang Y."/>
            <person name="Obille A."/>
            <person name="Becker A."/>
            <person name="Abrahante J.E."/>
            <person name="Garbe J."/>
            <person name="Badalamenti J.P."/>
            <person name="Herman A."/>
            <person name="Mangelson H."/>
            <person name="Liachko I."/>
            <person name="Sullivan S."/>
            <person name="Sone E.D."/>
            <person name="Koren S."/>
            <person name="Silverstein K.A.T."/>
            <person name="Beckman K.B."/>
            <person name="Gohl D.M."/>
        </authorList>
    </citation>
    <scope>NUCLEOTIDE SEQUENCE</scope>
    <source>
        <strain evidence="4">Duluth1</strain>
        <tissue evidence="4">Whole animal</tissue>
    </source>
</reference>
<comment type="caution">
    <text evidence="4">The sequence shown here is derived from an EMBL/GenBank/DDBJ whole genome shotgun (WGS) entry which is preliminary data.</text>
</comment>
<evidence type="ECO:0000256" key="2">
    <source>
        <dbReference type="ARBA" id="ARBA00022840"/>
    </source>
</evidence>
<dbReference type="GO" id="GO:0005524">
    <property type="term" value="F:ATP binding"/>
    <property type="evidence" value="ECO:0007669"/>
    <property type="project" value="UniProtKB-KW"/>
</dbReference>
<keyword evidence="5" id="KW-1185">Reference proteome</keyword>
<dbReference type="GO" id="GO:0005634">
    <property type="term" value="C:nucleus"/>
    <property type="evidence" value="ECO:0007669"/>
    <property type="project" value="TreeGrafter"/>
</dbReference>
<evidence type="ECO:0000259" key="3">
    <source>
        <dbReference type="PROSITE" id="PS50011"/>
    </source>
</evidence>
<dbReference type="SUPFAM" id="SSF56112">
    <property type="entry name" value="Protein kinase-like (PK-like)"/>
    <property type="match status" value="1"/>
</dbReference>
<gene>
    <name evidence="4" type="ORF">DPMN_183155</name>
</gene>
<dbReference type="PANTHER" id="PTHR24346">
    <property type="entry name" value="MAP/MICROTUBULE AFFINITY-REGULATING KINASE"/>
    <property type="match status" value="1"/>
</dbReference>
<evidence type="ECO:0000256" key="1">
    <source>
        <dbReference type="ARBA" id="ARBA00022741"/>
    </source>
</evidence>
<dbReference type="GO" id="GO:0045719">
    <property type="term" value="P:negative regulation of glycogen biosynthetic process"/>
    <property type="evidence" value="ECO:0007669"/>
    <property type="project" value="TreeGrafter"/>
</dbReference>
<dbReference type="PROSITE" id="PS50011">
    <property type="entry name" value="PROTEIN_KINASE_DOM"/>
    <property type="match status" value="1"/>
</dbReference>
<keyword evidence="1" id="KW-0547">Nucleotide-binding</keyword>
<dbReference type="Gene3D" id="1.10.510.10">
    <property type="entry name" value="Transferase(Phosphotransferase) domain 1"/>
    <property type="match status" value="1"/>
</dbReference>
<dbReference type="AlphaFoldDB" id="A0A9D4I591"/>
<dbReference type="PANTHER" id="PTHR24346:SF51">
    <property type="entry name" value="PAS DOMAIN-CONTAINING SERINE_THREONINE-PROTEIN KINASE"/>
    <property type="match status" value="1"/>
</dbReference>
<dbReference type="InterPro" id="IPR000719">
    <property type="entry name" value="Prot_kinase_dom"/>
</dbReference>
<dbReference type="EMBL" id="JAIWYP010000010">
    <property type="protein sequence ID" value="KAH3748705.1"/>
    <property type="molecule type" value="Genomic_DNA"/>
</dbReference>
<keyword evidence="2" id="KW-0067">ATP-binding</keyword>
<sequence>MTNLRNLNASVTGFQKDIRMDGKTDGQTDSAISICHPTGGITNVIPQHYENFFRSMSKAKKQELCPDHTDVATSLQQSKNILHRDIKDENIKLIDFGAVAILKPGKLFSTYCGTLEYCSPEVLIGNK</sequence>
<dbReference type="GO" id="GO:0035556">
    <property type="term" value="P:intracellular signal transduction"/>
    <property type="evidence" value="ECO:0007669"/>
    <property type="project" value="TreeGrafter"/>
</dbReference>
<dbReference type="Pfam" id="PF00069">
    <property type="entry name" value="Pkinase"/>
    <property type="match status" value="1"/>
</dbReference>
<evidence type="ECO:0000313" key="4">
    <source>
        <dbReference type="EMBL" id="KAH3748705.1"/>
    </source>
</evidence>